<gene>
    <name evidence="1" type="ORF">DICVIV_05530</name>
</gene>
<accession>A0A0D8XX60</accession>
<evidence type="ECO:0000313" key="2">
    <source>
        <dbReference type="Proteomes" id="UP000053766"/>
    </source>
</evidence>
<reference evidence="2" key="2">
    <citation type="journal article" date="2016" name="Sci. Rep.">
        <title>Dictyocaulus viviparus genome, variome and transcriptome elucidate lungworm biology and support future intervention.</title>
        <authorList>
            <person name="McNulty S.N."/>
            <person name="Strube C."/>
            <person name="Rosa B.A."/>
            <person name="Martin J.C."/>
            <person name="Tyagi R."/>
            <person name="Choi Y.J."/>
            <person name="Wang Q."/>
            <person name="Hallsworth Pepin K."/>
            <person name="Zhang X."/>
            <person name="Ozersky P."/>
            <person name="Wilson R.K."/>
            <person name="Sternberg P.W."/>
            <person name="Gasser R.B."/>
            <person name="Mitreva M."/>
        </authorList>
    </citation>
    <scope>NUCLEOTIDE SEQUENCE [LARGE SCALE GENOMIC DNA]</scope>
    <source>
        <strain evidence="2">HannoverDv2000</strain>
    </source>
</reference>
<dbReference type="AlphaFoldDB" id="A0A0D8XX60"/>
<dbReference type="EMBL" id="KN716270">
    <property type="protein sequence ID" value="KJH48354.1"/>
    <property type="molecule type" value="Genomic_DNA"/>
</dbReference>
<evidence type="ECO:0000313" key="1">
    <source>
        <dbReference type="EMBL" id="KJH48354.1"/>
    </source>
</evidence>
<keyword evidence="2" id="KW-1185">Reference proteome</keyword>
<organism evidence="1 2">
    <name type="scientific">Dictyocaulus viviparus</name>
    <name type="common">Bovine lungworm</name>
    <dbReference type="NCBI Taxonomy" id="29172"/>
    <lineage>
        <taxon>Eukaryota</taxon>
        <taxon>Metazoa</taxon>
        <taxon>Ecdysozoa</taxon>
        <taxon>Nematoda</taxon>
        <taxon>Chromadorea</taxon>
        <taxon>Rhabditida</taxon>
        <taxon>Rhabditina</taxon>
        <taxon>Rhabditomorpha</taxon>
        <taxon>Strongyloidea</taxon>
        <taxon>Metastrongylidae</taxon>
        <taxon>Dictyocaulus</taxon>
    </lineage>
</organism>
<name>A0A0D8XX60_DICVI</name>
<sequence length="90" mass="10448">MASSVITSPRITKNLKRKRWSEFWQNFGTMPPLIHLYEELYSIVSPPSTKLYTGRQLFTPLPSHFPLNGYYAKKKPCVPVYYCSFASEVL</sequence>
<dbReference type="Proteomes" id="UP000053766">
    <property type="component" value="Unassembled WGS sequence"/>
</dbReference>
<protein>
    <submittedName>
        <fullName evidence="1">Uncharacterized protein</fullName>
    </submittedName>
</protein>
<reference evidence="1 2" key="1">
    <citation type="submission" date="2013-11" db="EMBL/GenBank/DDBJ databases">
        <title>Draft genome of the bovine lungworm Dictyocaulus viviparus.</title>
        <authorList>
            <person name="Mitreva M."/>
        </authorList>
    </citation>
    <scope>NUCLEOTIDE SEQUENCE [LARGE SCALE GENOMIC DNA]</scope>
    <source>
        <strain evidence="1 2">HannoverDv2000</strain>
    </source>
</reference>
<proteinExistence type="predicted"/>